<dbReference type="HOGENOM" id="CLU_3402763_0_0_6"/>
<evidence type="ECO:0000313" key="1">
    <source>
        <dbReference type="EMBL" id="ACE85119.1"/>
    </source>
</evidence>
<gene>
    <name evidence="1" type="ordered locus">CJA_3506</name>
</gene>
<protein>
    <submittedName>
        <fullName evidence="1">Uncharacterized protein</fullName>
    </submittedName>
</protein>
<organism evidence="1 2">
    <name type="scientific">Cellvibrio japonicus (strain Ueda107)</name>
    <name type="common">Pseudomonas fluorescens subsp. cellulosa</name>
    <dbReference type="NCBI Taxonomy" id="498211"/>
    <lineage>
        <taxon>Bacteria</taxon>
        <taxon>Pseudomonadati</taxon>
        <taxon>Pseudomonadota</taxon>
        <taxon>Gammaproteobacteria</taxon>
        <taxon>Cellvibrionales</taxon>
        <taxon>Cellvibrionaceae</taxon>
        <taxon>Cellvibrio</taxon>
    </lineage>
</organism>
<keyword evidence="2" id="KW-1185">Reference proteome</keyword>
<evidence type="ECO:0000313" key="2">
    <source>
        <dbReference type="Proteomes" id="UP000001036"/>
    </source>
</evidence>
<dbReference type="AlphaFoldDB" id="B3PG52"/>
<reference evidence="1 2" key="1">
    <citation type="journal article" date="2008" name="J. Bacteriol.">
        <title>Insights into plant cell wall degradation from the genome sequence of the soil bacterium Cellvibrio japonicus.</title>
        <authorList>
            <person name="Deboy R.T."/>
            <person name="Mongodin E.F."/>
            <person name="Fouts D.E."/>
            <person name="Tailford L.E."/>
            <person name="Khouri H."/>
            <person name="Emerson J.B."/>
            <person name="Mohamoud Y."/>
            <person name="Watkins K."/>
            <person name="Henrissat B."/>
            <person name="Gilbert H.J."/>
            <person name="Nelson K.E."/>
        </authorList>
    </citation>
    <scope>NUCLEOTIDE SEQUENCE [LARGE SCALE GENOMIC DNA]</scope>
    <source>
        <strain evidence="1 2">Ueda107</strain>
    </source>
</reference>
<dbReference type="EMBL" id="CP000934">
    <property type="protein sequence ID" value="ACE85119.1"/>
    <property type="molecule type" value="Genomic_DNA"/>
</dbReference>
<dbReference type="STRING" id="498211.CJA_3506"/>
<dbReference type="Proteomes" id="UP000001036">
    <property type="component" value="Chromosome"/>
</dbReference>
<accession>B3PG52</accession>
<sequence>MAPGGSGLENFPAEASRYLWEELPLDTLRA</sequence>
<proteinExistence type="predicted"/>
<name>B3PG52_CELJU</name>
<dbReference type="KEGG" id="cja:CJA_3506"/>